<feature type="region of interest" description="Disordered" evidence="1">
    <location>
        <begin position="47"/>
        <end position="98"/>
    </location>
</feature>
<accession>A0A812WYH4</accession>
<reference evidence="2" key="1">
    <citation type="submission" date="2021-02" db="EMBL/GenBank/DDBJ databases">
        <authorList>
            <person name="Dougan E. K."/>
            <person name="Rhodes N."/>
            <person name="Thang M."/>
            <person name="Chan C."/>
        </authorList>
    </citation>
    <scope>NUCLEOTIDE SEQUENCE</scope>
</reference>
<organism evidence="2 3">
    <name type="scientific">Symbiodinium necroappetens</name>
    <dbReference type="NCBI Taxonomy" id="1628268"/>
    <lineage>
        <taxon>Eukaryota</taxon>
        <taxon>Sar</taxon>
        <taxon>Alveolata</taxon>
        <taxon>Dinophyceae</taxon>
        <taxon>Suessiales</taxon>
        <taxon>Symbiodiniaceae</taxon>
        <taxon>Symbiodinium</taxon>
    </lineage>
</organism>
<dbReference type="EMBL" id="CAJNJA010035008">
    <property type="protein sequence ID" value="CAE7701267.1"/>
    <property type="molecule type" value="Genomic_DNA"/>
</dbReference>
<name>A0A812WYH4_9DINO</name>
<comment type="caution">
    <text evidence="2">The sequence shown here is derived from an EMBL/GenBank/DDBJ whole genome shotgun (WGS) entry which is preliminary data.</text>
</comment>
<dbReference type="OrthoDB" id="443870at2759"/>
<dbReference type="Proteomes" id="UP000601435">
    <property type="component" value="Unassembled WGS sequence"/>
</dbReference>
<protein>
    <submittedName>
        <fullName evidence="2">Uncharacterized protein</fullName>
    </submittedName>
</protein>
<keyword evidence="3" id="KW-1185">Reference proteome</keyword>
<evidence type="ECO:0000313" key="3">
    <source>
        <dbReference type="Proteomes" id="UP000601435"/>
    </source>
</evidence>
<gene>
    <name evidence="2" type="ORF">SNEC2469_LOCUS20200</name>
</gene>
<evidence type="ECO:0000256" key="1">
    <source>
        <dbReference type="SAM" id="MobiDB-lite"/>
    </source>
</evidence>
<proteinExistence type="predicted"/>
<feature type="compositionally biased region" description="Basic and acidic residues" evidence="1">
    <location>
        <begin position="56"/>
        <end position="65"/>
    </location>
</feature>
<evidence type="ECO:0000313" key="2">
    <source>
        <dbReference type="EMBL" id="CAE7701267.1"/>
    </source>
</evidence>
<dbReference type="AlphaFoldDB" id="A0A812WYH4"/>
<sequence>MKNMFSDLTKKQSDALTRPFSDSILRMFADVTKQDLIMNNYIVRSVKSTAGSSKPSKKDKTEKPKPSKKKGGKKSSMFPRAEQHAGGGHDTGRVSEDEDADDDLANELFVGFQTGVPCTLQLMRMYSLHVGGEAFLGGHPLDAEDAYCNMLADFWQNYAAINPECAVFKRPDYSRELASRLIPMAVHGDEGRGKAKHPIMILSVQPVIGPKGPDFVNTSGLKEYPGGCGKGHDCGVMNAWLEELYDLELQLSKDSAVILNSLCSLALNMYPQYQ</sequence>